<reference evidence="1 2" key="1">
    <citation type="submission" date="2020-08" db="EMBL/GenBank/DDBJ databases">
        <title>Genomic Encyclopedia of Type Strains, Phase IV (KMG-IV): sequencing the most valuable type-strain genomes for metagenomic binning, comparative biology and taxonomic classification.</title>
        <authorList>
            <person name="Goeker M."/>
        </authorList>
    </citation>
    <scope>NUCLEOTIDE SEQUENCE [LARGE SCALE GENOMIC DNA]</scope>
    <source>
        <strain evidence="1 2">DSM 2461</strain>
    </source>
</reference>
<dbReference type="Pfam" id="PF03013">
    <property type="entry name" value="Pyr_excise"/>
    <property type="match status" value="1"/>
</dbReference>
<dbReference type="InterPro" id="IPR004260">
    <property type="entry name" value="Pyr-dimer_DNA_glycosylase"/>
</dbReference>
<organism evidence="1 2">
    <name type="scientific">Spirochaeta isovalerica</name>
    <dbReference type="NCBI Taxonomy" id="150"/>
    <lineage>
        <taxon>Bacteria</taxon>
        <taxon>Pseudomonadati</taxon>
        <taxon>Spirochaetota</taxon>
        <taxon>Spirochaetia</taxon>
        <taxon>Spirochaetales</taxon>
        <taxon>Spirochaetaceae</taxon>
        <taxon>Spirochaeta</taxon>
    </lineage>
</organism>
<dbReference type="Proteomes" id="UP000587760">
    <property type="component" value="Unassembled WGS sequence"/>
</dbReference>
<dbReference type="EMBL" id="JACHGJ010000003">
    <property type="protein sequence ID" value="MBB6480511.1"/>
    <property type="molecule type" value="Genomic_DNA"/>
</dbReference>
<sequence length="142" mass="16194">MRLWSLDPRYLDSKGIVALWREALLAQKVLAGQTKGYRNHPQLIRFRGTADPPGSIAEYLSVVCDEADRRGYRFDRTKILPDRLGVKINVTEGQVAYEMEHLKKKLKARDPSALEKILSLEIPPVHPLFTVVPGDVEDWEIT</sequence>
<comment type="caution">
    <text evidence="1">The sequence shown here is derived from an EMBL/GenBank/DDBJ whole genome shotgun (WGS) entry which is preliminary data.</text>
</comment>
<name>A0A841RAX8_9SPIO</name>
<gene>
    <name evidence="1" type="ORF">HNR50_002174</name>
</gene>
<proteinExistence type="predicted"/>
<dbReference type="AlphaFoldDB" id="A0A841RAX8"/>
<accession>A0A841RAX8</accession>
<keyword evidence="2" id="KW-1185">Reference proteome</keyword>
<evidence type="ECO:0008006" key="3">
    <source>
        <dbReference type="Google" id="ProtNLM"/>
    </source>
</evidence>
<dbReference type="RefSeq" id="WP_184746770.1">
    <property type="nucleotide sequence ID" value="NZ_JACHGJ010000003.1"/>
</dbReference>
<protein>
    <recommendedName>
        <fullName evidence="3">DNA lyase</fullName>
    </recommendedName>
</protein>
<evidence type="ECO:0000313" key="2">
    <source>
        <dbReference type="Proteomes" id="UP000587760"/>
    </source>
</evidence>
<evidence type="ECO:0000313" key="1">
    <source>
        <dbReference type="EMBL" id="MBB6480511.1"/>
    </source>
</evidence>